<protein>
    <submittedName>
        <fullName evidence="1">Uncharacterized protein</fullName>
    </submittedName>
</protein>
<organism evidence="1">
    <name type="scientific">Picea sitchensis</name>
    <name type="common">Sitka spruce</name>
    <name type="synonym">Pinus sitchensis</name>
    <dbReference type="NCBI Taxonomy" id="3332"/>
    <lineage>
        <taxon>Eukaryota</taxon>
        <taxon>Viridiplantae</taxon>
        <taxon>Streptophyta</taxon>
        <taxon>Embryophyta</taxon>
        <taxon>Tracheophyta</taxon>
        <taxon>Spermatophyta</taxon>
        <taxon>Pinopsida</taxon>
        <taxon>Pinidae</taxon>
        <taxon>Conifers I</taxon>
        <taxon>Pinales</taxon>
        <taxon>Pinaceae</taxon>
        <taxon>Picea</taxon>
    </lineage>
</organism>
<evidence type="ECO:0000313" key="1">
    <source>
        <dbReference type="EMBL" id="ABR17886.1"/>
    </source>
</evidence>
<sequence>MYCTVVNYIADLCFAQNKCQKQNRAIWIVHICSKLYSISIFAKNKFQKQIWAIWIQNCSISKHKHQGKQSICINVL</sequence>
<dbReference type="AlphaFoldDB" id="B8LQF6"/>
<name>B8LQF6_PICSI</name>
<accession>B8LQF6</accession>
<dbReference type="EMBL" id="EF678107">
    <property type="protein sequence ID" value="ABR17886.1"/>
    <property type="molecule type" value="mRNA"/>
</dbReference>
<reference evidence="1" key="1">
    <citation type="submission" date="2007-06" db="EMBL/GenBank/DDBJ databases">
        <title>Full length cDNA sequences from Sitka Spruce (Picea sitchensis).</title>
        <authorList>
            <person name="Ralph S.G."/>
            <person name="Chun H.E."/>
            <person name="Liao N."/>
            <person name="Ali J."/>
            <person name="Reid K."/>
            <person name="Kolosova N."/>
            <person name="Cooper N."/>
            <person name="Cullis C."/>
            <person name="Jancsik S."/>
            <person name="Moore R."/>
            <person name="Mayo M."/>
            <person name="Wagner S."/>
            <person name="Holt R.A."/>
            <person name="Jones S.J.M."/>
            <person name="Marra M.A."/>
            <person name="Ritland C.E."/>
            <person name="Ritland K."/>
            <person name="Bohlmann J."/>
        </authorList>
    </citation>
    <scope>NUCLEOTIDE SEQUENCE</scope>
    <source>
        <tissue evidence="1">Bark</tissue>
    </source>
</reference>
<proteinExistence type="evidence at transcript level"/>